<name>A0ABD6ERY3_9BILA</name>
<protein>
    <submittedName>
        <fullName evidence="2">Uncharacterized protein</fullName>
    </submittedName>
</protein>
<organism evidence="2 3">
    <name type="scientific">Gnathostoma spinigerum</name>
    <dbReference type="NCBI Taxonomy" id="75299"/>
    <lineage>
        <taxon>Eukaryota</taxon>
        <taxon>Metazoa</taxon>
        <taxon>Ecdysozoa</taxon>
        <taxon>Nematoda</taxon>
        <taxon>Chromadorea</taxon>
        <taxon>Rhabditida</taxon>
        <taxon>Spirurina</taxon>
        <taxon>Gnathostomatomorpha</taxon>
        <taxon>Gnathostomatoidea</taxon>
        <taxon>Gnathostomatidae</taxon>
        <taxon>Gnathostoma</taxon>
    </lineage>
</organism>
<keyword evidence="3" id="KW-1185">Reference proteome</keyword>
<evidence type="ECO:0000256" key="1">
    <source>
        <dbReference type="SAM" id="SignalP"/>
    </source>
</evidence>
<evidence type="ECO:0000313" key="3">
    <source>
        <dbReference type="Proteomes" id="UP001608902"/>
    </source>
</evidence>
<gene>
    <name evidence="2" type="ORF">AB6A40_006021</name>
</gene>
<comment type="caution">
    <text evidence="2">The sequence shown here is derived from an EMBL/GenBank/DDBJ whole genome shotgun (WGS) entry which is preliminary data.</text>
</comment>
<feature type="signal peptide" evidence="1">
    <location>
        <begin position="1"/>
        <end position="16"/>
    </location>
</feature>
<evidence type="ECO:0000313" key="2">
    <source>
        <dbReference type="EMBL" id="MFH4979312.1"/>
    </source>
</evidence>
<dbReference type="EMBL" id="JBGFUD010004048">
    <property type="protein sequence ID" value="MFH4979312.1"/>
    <property type="molecule type" value="Genomic_DNA"/>
</dbReference>
<dbReference type="Gene3D" id="2.60.120.200">
    <property type="match status" value="1"/>
</dbReference>
<dbReference type="Proteomes" id="UP001608902">
    <property type="component" value="Unassembled WGS sequence"/>
</dbReference>
<reference evidence="2 3" key="1">
    <citation type="submission" date="2024-08" db="EMBL/GenBank/DDBJ databases">
        <title>Gnathostoma spinigerum genome.</title>
        <authorList>
            <person name="Gonzalez-Bertolin B."/>
            <person name="Monzon S."/>
            <person name="Zaballos A."/>
            <person name="Jimenez P."/>
            <person name="Dekumyoy P."/>
            <person name="Varona S."/>
            <person name="Cuesta I."/>
            <person name="Sumanam S."/>
            <person name="Adisakwattana P."/>
            <person name="Gasser R.B."/>
            <person name="Hernandez-Gonzalez A."/>
            <person name="Young N.D."/>
            <person name="Perteguer M.J."/>
        </authorList>
    </citation>
    <scope>NUCLEOTIDE SEQUENCE [LARGE SCALE GENOMIC DNA]</scope>
    <source>
        <strain evidence="2">AL3</strain>
        <tissue evidence="2">Liver</tissue>
    </source>
</reference>
<dbReference type="AlphaFoldDB" id="A0ABD6ERY3"/>
<proteinExistence type="predicted"/>
<feature type="chain" id="PRO_5044888233" evidence="1">
    <location>
        <begin position="17"/>
        <end position="168"/>
    </location>
</feature>
<sequence length="168" mass="19547">MFIFTFVTLLVTLSNAQHDIPNPTCLNGWSSSYTDLSSTMMPNPFYSKIKFDPEPSRNLFIAGFAYYWSDILEITFREQKSDAENVALWMELDYGNDRISLSHKKDGTWAEKKVIEKRLVNYINFAMKIAMGKWDNVFESRNYQLFYDDQSVGEYTSNVLLKKGIIQS</sequence>
<keyword evidence="1" id="KW-0732">Signal</keyword>
<accession>A0ABD6ERY3</accession>